<dbReference type="GO" id="GO:0008745">
    <property type="term" value="F:N-acetylmuramoyl-L-alanine amidase activity"/>
    <property type="evidence" value="ECO:0007669"/>
    <property type="project" value="InterPro"/>
</dbReference>
<evidence type="ECO:0000313" key="4">
    <source>
        <dbReference type="Proteomes" id="UP000283983"/>
    </source>
</evidence>
<dbReference type="GO" id="GO:0009253">
    <property type="term" value="P:peptidoglycan catabolic process"/>
    <property type="evidence" value="ECO:0007669"/>
    <property type="project" value="InterPro"/>
</dbReference>
<keyword evidence="4" id="KW-1185">Reference proteome</keyword>
<dbReference type="InterPro" id="IPR002508">
    <property type="entry name" value="MurNAc-LAA_cat"/>
</dbReference>
<dbReference type="PANTHER" id="PTHR30404">
    <property type="entry name" value="N-ACETYLMURAMOYL-L-ALANINE AMIDASE"/>
    <property type="match status" value="1"/>
</dbReference>
<feature type="domain" description="MurNAc-LAA" evidence="2">
    <location>
        <begin position="238"/>
        <end position="373"/>
    </location>
</feature>
<organism evidence="3 4">
    <name type="scientific">Collinsella intestinalis</name>
    <dbReference type="NCBI Taxonomy" id="147207"/>
    <lineage>
        <taxon>Bacteria</taxon>
        <taxon>Bacillati</taxon>
        <taxon>Actinomycetota</taxon>
        <taxon>Coriobacteriia</taxon>
        <taxon>Coriobacteriales</taxon>
        <taxon>Coriobacteriaceae</taxon>
        <taxon>Collinsella</taxon>
    </lineage>
</organism>
<dbReference type="CDD" id="cd02696">
    <property type="entry name" value="MurNAc-LAA"/>
    <property type="match status" value="1"/>
</dbReference>
<dbReference type="Pfam" id="PF18885">
    <property type="entry name" value="DUF5648"/>
    <property type="match status" value="1"/>
</dbReference>
<gene>
    <name evidence="3" type="ORF">DW682_03160</name>
</gene>
<dbReference type="GO" id="GO:0030288">
    <property type="term" value="C:outer membrane-bounded periplasmic space"/>
    <property type="evidence" value="ECO:0007669"/>
    <property type="project" value="TreeGrafter"/>
</dbReference>
<dbReference type="Proteomes" id="UP000283983">
    <property type="component" value="Unassembled WGS sequence"/>
</dbReference>
<dbReference type="InterPro" id="IPR050695">
    <property type="entry name" value="N-acetylmuramoyl_amidase_3"/>
</dbReference>
<dbReference type="RefSeq" id="WP_147350714.1">
    <property type="nucleotide sequence ID" value="NZ_CABJEU010000001.1"/>
</dbReference>
<comment type="caution">
    <text evidence="3">The sequence shown here is derived from an EMBL/GenBank/DDBJ whole genome shotgun (WGS) entry which is preliminary data.</text>
</comment>
<protein>
    <submittedName>
        <fullName evidence="3">N-acetylmuramoyl-L-alanine amidase</fullName>
    </submittedName>
</protein>
<reference evidence="3 4" key="1">
    <citation type="submission" date="2018-08" db="EMBL/GenBank/DDBJ databases">
        <title>A genome reference for cultivated species of the human gut microbiota.</title>
        <authorList>
            <person name="Zou Y."/>
            <person name="Xue W."/>
            <person name="Luo G."/>
        </authorList>
    </citation>
    <scope>NUCLEOTIDE SEQUENCE [LARGE SCALE GENOMIC DNA]</scope>
    <source>
        <strain evidence="3 4">AM25-33</strain>
    </source>
</reference>
<evidence type="ECO:0000259" key="2">
    <source>
        <dbReference type="SMART" id="SM00646"/>
    </source>
</evidence>
<dbReference type="InterPro" id="IPR043708">
    <property type="entry name" value="DUF5648"/>
</dbReference>
<dbReference type="SMART" id="SM00646">
    <property type="entry name" value="Ami_3"/>
    <property type="match status" value="1"/>
</dbReference>
<evidence type="ECO:0000256" key="1">
    <source>
        <dbReference type="ARBA" id="ARBA00022801"/>
    </source>
</evidence>
<proteinExistence type="predicted"/>
<dbReference type="PANTHER" id="PTHR30404:SF0">
    <property type="entry name" value="N-ACETYLMURAMOYL-L-ALANINE AMIDASE AMIC"/>
    <property type="match status" value="1"/>
</dbReference>
<name>A0A414NFX2_9ACTN</name>
<keyword evidence="1" id="KW-0378">Hydrolase</keyword>
<dbReference type="Pfam" id="PF01520">
    <property type="entry name" value="Amidase_3"/>
    <property type="match status" value="1"/>
</dbReference>
<evidence type="ECO:0000313" key="3">
    <source>
        <dbReference type="EMBL" id="RHF38704.1"/>
    </source>
</evidence>
<dbReference type="SUPFAM" id="SSF53187">
    <property type="entry name" value="Zn-dependent exopeptidases"/>
    <property type="match status" value="1"/>
</dbReference>
<dbReference type="EMBL" id="QSLJ01000001">
    <property type="protein sequence ID" value="RHF38704.1"/>
    <property type="molecule type" value="Genomic_DNA"/>
</dbReference>
<dbReference type="InParanoid" id="A0A414NFX2"/>
<accession>A0A414NFX2</accession>
<dbReference type="Gene3D" id="3.40.630.40">
    <property type="entry name" value="Zn-dependent exopeptidases"/>
    <property type="match status" value="1"/>
</dbReference>
<dbReference type="AlphaFoldDB" id="A0A414NFX2"/>
<sequence>MVPLASSNEVEFLYIDTAEMGLGAEQNIVVSLTDYKTVDDASMIVRGMEALQEIELPLGTCVDGAMLFSFVPGDTDRYEVATLTFSSGGSRYLVDFTDADAAYRSFLVASPDMQMFSMDGDGVCAEPELQVYTEGDGETLNQDQSIEEGVALALGADSRARSGQSERKGDLVVALDPGHVGMAYGGGAASFGLTEQTATWKIAQACRAVLETYKGVTVVYTVTPADKLSPKTELVARVNSAVRQNADVLVSLHLNSTGTGVAHGAEVWAPYNSGYNSETHAVGVELGKNILARLEKLGLYNRGVKFKWLNGDRDYPDGSNGDYYGVIREARKHGLPAIIVEHAFLDNYGDFSKFLSDDAKLRSLGMADAQGIVNYFGLTMGEGTVYRLYYPPMLDHHYTTDANEYRVLATRGWIQEGVAWYSAKADQGKPVYRLYHPGTKDHHYTMDRNEYDTLARRGWVQENVAWYSDPNKSVPVYRLYYPATKDHHYTKDAYEYKVLGTRGWIQEGIAWYSTE</sequence>